<dbReference type="AlphaFoldDB" id="A0A2N3PMV2"/>
<evidence type="ECO:0000256" key="2">
    <source>
        <dbReference type="SAM" id="MobiDB-lite"/>
    </source>
</evidence>
<name>A0A2N3PMV2_9PROT</name>
<gene>
    <name evidence="4" type="ORF">CWS72_25130</name>
</gene>
<accession>A0A2N3PMV2</accession>
<dbReference type="SMART" id="SM00966">
    <property type="entry name" value="SpoVT_AbrB"/>
    <property type="match status" value="1"/>
</dbReference>
<sequence length="84" mass="9041">MSNAMQEATVTSKGQVTIPVEMRRALGIADGGPVVFTLGDGMLTLRSARKPSLGELLAGFDPAKHRHTPEERVWDDAPRGKEAL</sequence>
<proteinExistence type="predicted"/>
<dbReference type="NCBIfam" id="TIGR01439">
    <property type="entry name" value="lp_hng_hel_AbrB"/>
    <property type="match status" value="1"/>
</dbReference>
<dbReference type="EMBL" id="PIUM01000045">
    <property type="protein sequence ID" value="PKU21729.1"/>
    <property type="molecule type" value="Genomic_DNA"/>
</dbReference>
<dbReference type="GO" id="GO:0003677">
    <property type="term" value="F:DNA binding"/>
    <property type="evidence" value="ECO:0007669"/>
    <property type="project" value="UniProtKB-UniRule"/>
</dbReference>
<feature type="region of interest" description="Disordered" evidence="2">
    <location>
        <begin position="61"/>
        <end position="84"/>
    </location>
</feature>
<dbReference type="Pfam" id="PF04014">
    <property type="entry name" value="MazE_antitoxin"/>
    <property type="match status" value="1"/>
</dbReference>
<dbReference type="InterPro" id="IPR007159">
    <property type="entry name" value="SpoVT-AbrB_dom"/>
</dbReference>
<dbReference type="RefSeq" id="WP_101253412.1">
    <property type="nucleotide sequence ID" value="NZ_PIUM01000045.1"/>
</dbReference>
<evidence type="ECO:0000256" key="1">
    <source>
        <dbReference type="PROSITE-ProRule" id="PRU01076"/>
    </source>
</evidence>
<protein>
    <recommendedName>
        <fullName evidence="3">SpoVT-AbrB domain-containing protein</fullName>
    </recommendedName>
</protein>
<feature type="compositionally biased region" description="Basic and acidic residues" evidence="2">
    <location>
        <begin position="68"/>
        <end position="84"/>
    </location>
</feature>
<dbReference type="OrthoDB" id="9809003at2"/>
<evidence type="ECO:0000313" key="4">
    <source>
        <dbReference type="EMBL" id="PKU21729.1"/>
    </source>
</evidence>
<evidence type="ECO:0000313" key="5">
    <source>
        <dbReference type="Proteomes" id="UP000233293"/>
    </source>
</evidence>
<organism evidence="4 5">
    <name type="scientific">Telmatospirillum siberiense</name>
    <dbReference type="NCBI Taxonomy" id="382514"/>
    <lineage>
        <taxon>Bacteria</taxon>
        <taxon>Pseudomonadati</taxon>
        <taxon>Pseudomonadota</taxon>
        <taxon>Alphaproteobacteria</taxon>
        <taxon>Rhodospirillales</taxon>
        <taxon>Rhodospirillaceae</taxon>
        <taxon>Telmatospirillum</taxon>
    </lineage>
</organism>
<dbReference type="PROSITE" id="PS51740">
    <property type="entry name" value="SPOVT_ABRB"/>
    <property type="match status" value="1"/>
</dbReference>
<dbReference type="Gene3D" id="2.10.260.10">
    <property type="match status" value="1"/>
</dbReference>
<dbReference type="InterPro" id="IPR037914">
    <property type="entry name" value="SpoVT-AbrB_sf"/>
</dbReference>
<comment type="caution">
    <text evidence="4">The sequence shown here is derived from an EMBL/GenBank/DDBJ whole genome shotgun (WGS) entry which is preliminary data.</text>
</comment>
<evidence type="ECO:0000259" key="3">
    <source>
        <dbReference type="PROSITE" id="PS51740"/>
    </source>
</evidence>
<dbReference type="SUPFAM" id="SSF89447">
    <property type="entry name" value="AbrB/MazE/MraZ-like"/>
    <property type="match status" value="1"/>
</dbReference>
<keyword evidence="1" id="KW-0238">DNA-binding</keyword>
<keyword evidence="5" id="KW-1185">Reference proteome</keyword>
<dbReference type="Proteomes" id="UP000233293">
    <property type="component" value="Unassembled WGS sequence"/>
</dbReference>
<feature type="domain" description="SpoVT-AbrB" evidence="3">
    <location>
        <begin position="5"/>
        <end position="50"/>
    </location>
</feature>
<reference evidence="5" key="1">
    <citation type="submission" date="2017-12" db="EMBL/GenBank/DDBJ databases">
        <title>Draft genome sequence of Telmatospirillum siberiense 26-4b1T, an acidotolerant peatland alphaproteobacterium potentially involved in sulfur cycling.</title>
        <authorList>
            <person name="Hausmann B."/>
            <person name="Pjevac P."/>
            <person name="Schreck K."/>
            <person name="Herbold C.W."/>
            <person name="Daims H."/>
            <person name="Wagner M."/>
            <person name="Pester M."/>
            <person name="Loy A."/>
        </authorList>
    </citation>
    <scope>NUCLEOTIDE SEQUENCE [LARGE SCALE GENOMIC DNA]</scope>
    <source>
        <strain evidence="5">26-4b1</strain>
    </source>
</reference>